<dbReference type="GO" id="GO:0005615">
    <property type="term" value="C:extracellular space"/>
    <property type="evidence" value="ECO:0007669"/>
    <property type="project" value="TreeGrafter"/>
</dbReference>
<keyword evidence="8" id="KW-0472">Membrane</keyword>
<dbReference type="GO" id="GO:0031638">
    <property type="term" value="P:zymogen activation"/>
    <property type="evidence" value="ECO:0007669"/>
    <property type="project" value="TreeGrafter"/>
</dbReference>
<feature type="disulfide bond" evidence="7">
    <location>
        <begin position="80"/>
        <end position="90"/>
    </location>
</feature>
<accession>V9L6T1</accession>
<dbReference type="PROSITE" id="PS00420">
    <property type="entry name" value="SRCR_1"/>
    <property type="match status" value="1"/>
</dbReference>
<evidence type="ECO:0000256" key="7">
    <source>
        <dbReference type="PROSITE-ProRule" id="PRU00196"/>
    </source>
</evidence>
<evidence type="ECO:0000256" key="6">
    <source>
        <dbReference type="ARBA" id="ARBA00023180"/>
    </source>
</evidence>
<evidence type="ECO:0000259" key="9">
    <source>
        <dbReference type="PROSITE" id="PS50287"/>
    </source>
</evidence>
<evidence type="ECO:0000256" key="8">
    <source>
        <dbReference type="SAM" id="Phobius"/>
    </source>
</evidence>
<keyword evidence="2" id="KW-0964">Secreted</keyword>
<dbReference type="SUPFAM" id="SSF48726">
    <property type="entry name" value="Immunoglobulin"/>
    <property type="match status" value="1"/>
</dbReference>
<feature type="disulfide bond" evidence="7">
    <location>
        <begin position="36"/>
        <end position="100"/>
    </location>
</feature>
<dbReference type="FunFam" id="3.10.250.10:FF:000002">
    <property type="entry name" value="Scavenger receptor cysteine-rich type 1 protein M130"/>
    <property type="match status" value="1"/>
</dbReference>
<keyword evidence="4" id="KW-0677">Repeat</keyword>
<feature type="transmembrane region" description="Helical" evidence="8">
    <location>
        <begin position="216"/>
        <end position="236"/>
    </location>
</feature>
<feature type="non-terminal residue" evidence="10">
    <location>
        <position position="1"/>
    </location>
</feature>
<dbReference type="GO" id="GO:0004252">
    <property type="term" value="F:serine-type endopeptidase activity"/>
    <property type="evidence" value="ECO:0007669"/>
    <property type="project" value="TreeGrafter"/>
</dbReference>
<dbReference type="Gene3D" id="3.10.250.10">
    <property type="entry name" value="SRCR-like domain"/>
    <property type="match status" value="1"/>
</dbReference>
<keyword evidence="5 7" id="KW-1015">Disulfide bond</keyword>
<evidence type="ECO:0000256" key="3">
    <source>
        <dbReference type="ARBA" id="ARBA00022729"/>
    </source>
</evidence>
<dbReference type="EMBL" id="JW874958">
    <property type="protein sequence ID" value="AFP07475.1"/>
    <property type="molecule type" value="mRNA"/>
</dbReference>
<keyword evidence="8" id="KW-1133">Transmembrane helix</keyword>
<protein>
    <submittedName>
        <fullName evidence="10">Deleted in malignant brain tumors 1 protein-like protein</fullName>
    </submittedName>
</protein>
<evidence type="ECO:0000256" key="2">
    <source>
        <dbReference type="ARBA" id="ARBA00022525"/>
    </source>
</evidence>
<dbReference type="Pfam" id="PF00530">
    <property type="entry name" value="SRCR"/>
    <property type="match status" value="1"/>
</dbReference>
<keyword evidence="3" id="KW-0732">Signal</keyword>
<dbReference type="GO" id="GO:0005886">
    <property type="term" value="C:plasma membrane"/>
    <property type="evidence" value="ECO:0007669"/>
    <property type="project" value="TreeGrafter"/>
</dbReference>
<evidence type="ECO:0000313" key="10">
    <source>
        <dbReference type="EMBL" id="AFP07475.1"/>
    </source>
</evidence>
<dbReference type="PANTHER" id="PTHR48071">
    <property type="entry name" value="SRCR DOMAIN-CONTAINING PROTEIN"/>
    <property type="match status" value="1"/>
</dbReference>
<feature type="domain" description="SRCR" evidence="9">
    <location>
        <begin position="11"/>
        <end position="111"/>
    </location>
</feature>
<dbReference type="PRINTS" id="PR00258">
    <property type="entry name" value="SPERACTRCPTR"/>
</dbReference>
<dbReference type="Gene3D" id="2.60.40.10">
    <property type="entry name" value="Immunoglobulins"/>
    <property type="match status" value="1"/>
</dbReference>
<feature type="disulfide bond" evidence="7">
    <location>
        <begin position="49"/>
        <end position="110"/>
    </location>
</feature>
<dbReference type="SUPFAM" id="SSF56487">
    <property type="entry name" value="SRCR-like"/>
    <property type="match status" value="1"/>
</dbReference>
<keyword evidence="6" id="KW-0325">Glycoprotein</keyword>
<reference evidence="10" key="1">
    <citation type="journal article" date="2014" name="Nature">
        <title>Elephant shark genome provides unique insights into gnathostome evolution.</title>
        <authorList>
            <consortium name="International Elephant Shark Genome Sequencing Consortium"/>
            <person name="Venkatesh B."/>
            <person name="Lee A.P."/>
            <person name="Ravi V."/>
            <person name="Maurya A.K."/>
            <person name="Lian M.M."/>
            <person name="Swann J.B."/>
            <person name="Ohta Y."/>
            <person name="Flajnik M.F."/>
            <person name="Sutoh Y."/>
            <person name="Kasahara M."/>
            <person name="Hoon S."/>
            <person name="Gangu V."/>
            <person name="Roy S.W."/>
            <person name="Irimia M."/>
            <person name="Korzh V."/>
            <person name="Kondrychyn I."/>
            <person name="Lim Z.W."/>
            <person name="Tay B.H."/>
            <person name="Tohari S."/>
            <person name="Kong K.W."/>
            <person name="Ho S."/>
            <person name="Lorente-Galdos B."/>
            <person name="Quilez J."/>
            <person name="Marques-Bonet T."/>
            <person name="Raney B.J."/>
            <person name="Ingham P.W."/>
            <person name="Tay A."/>
            <person name="Hillier L.W."/>
            <person name="Minx P."/>
            <person name="Boehm T."/>
            <person name="Wilson R.K."/>
            <person name="Brenner S."/>
            <person name="Warren W.C."/>
        </authorList>
    </citation>
    <scope>NUCLEOTIDE SEQUENCE</scope>
    <source>
        <tissue evidence="10">Muscle</tissue>
    </source>
</reference>
<comment type="subcellular location">
    <subcellularLocation>
        <location evidence="1">Secreted</location>
    </subcellularLocation>
</comment>
<dbReference type="InterPro" id="IPR001190">
    <property type="entry name" value="SRCR"/>
</dbReference>
<dbReference type="AlphaFoldDB" id="V9L6T1"/>
<dbReference type="InterPro" id="IPR036179">
    <property type="entry name" value="Ig-like_dom_sf"/>
</dbReference>
<evidence type="ECO:0000256" key="1">
    <source>
        <dbReference type="ARBA" id="ARBA00004613"/>
    </source>
</evidence>
<sequence>AGVVCMDQMELRLVNGSHACSGRIELLFEGQWGTVCDDGWDLADARVVCSVVGCGPAIAVETNARFGQGQGQIWLDDVACVGNESHLWRCPAAKVNQHNCDHGEDAGVVCMDPLQKPSIFLKPDLGMFVRGESAEISCSGNYPGSNFSLYRDGEFITTQPAPENINTAIFIPSEIMAGNYTCTYTAYLDGRRFASPESERLGISERASWTREQTSGITLGIVTALVITVFILGFCVRRRGKQNSRIMERNVPMGGGAQNSSVTYATVRIVPRSMHSADAEIIYANLAIGKRNEEGREADEEDGAVYATVRV</sequence>
<keyword evidence="8" id="KW-0812">Transmembrane</keyword>
<dbReference type="InterPro" id="IPR036772">
    <property type="entry name" value="SRCR-like_dom_sf"/>
</dbReference>
<dbReference type="InterPro" id="IPR013783">
    <property type="entry name" value="Ig-like_fold"/>
</dbReference>
<proteinExistence type="evidence at transcript level"/>
<organism evidence="10">
    <name type="scientific">Callorhinchus milii</name>
    <name type="common">Ghost shark</name>
    <dbReference type="NCBI Taxonomy" id="7868"/>
    <lineage>
        <taxon>Eukaryota</taxon>
        <taxon>Metazoa</taxon>
        <taxon>Chordata</taxon>
        <taxon>Craniata</taxon>
        <taxon>Vertebrata</taxon>
        <taxon>Chondrichthyes</taxon>
        <taxon>Holocephali</taxon>
        <taxon>Chimaeriformes</taxon>
        <taxon>Callorhinchidae</taxon>
        <taxon>Callorhinchus</taxon>
    </lineage>
</organism>
<dbReference type="SMART" id="SM00202">
    <property type="entry name" value="SR"/>
    <property type="match status" value="1"/>
</dbReference>
<dbReference type="PANTHER" id="PTHR48071:SF15">
    <property type="entry name" value="SRCR DOMAIN-CONTAINING PROTEIN"/>
    <property type="match status" value="1"/>
</dbReference>
<evidence type="ECO:0000256" key="4">
    <source>
        <dbReference type="ARBA" id="ARBA00022737"/>
    </source>
</evidence>
<evidence type="ECO:0000256" key="5">
    <source>
        <dbReference type="ARBA" id="ARBA00023157"/>
    </source>
</evidence>
<name>V9L6T1_CALMI</name>
<dbReference type="PROSITE" id="PS50287">
    <property type="entry name" value="SRCR_2"/>
    <property type="match status" value="1"/>
</dbReference>